<dbReference type="KEGG" id="psoj:PHYSODRAFT_327292"/>
<dbReference type="Proteomes" id="UP000002640">
    <property type="component" value="Unassembled WGS sequence"/>
</dbReference>
<dbReference type="PANTHER" id="PTHR34415:SF1">
    <property type="entry name" value="INTEGRASE CATALYTIC DOMAIN-CONTAINING PROTEIN"/>
    <property type="match status" value="1"/>
</dbReference>
<feature type="region of interest" description="Disordered" evidence="1">
    <location>
        <begin position="60"/>
        <end position="107"/>
    </location>
</feature>
<dbReference type="GeneID" id="20645590"/>
<dbReference type="AlphaFoldDB" id="G4Z0S5"/>
<feature type="region of interest" description="Disordered" evidence="1">
    <location>
        <begin position="569"/>
        <end position="644"/>
    </location>
</feature>
<dbReference type="InterPro" id="IPR057191">
    <property type="entry name" value="DUF7869"/>
</dbReference>
<dbReference type="RefSeq" id="XP_009521669.1">
    <property type="nucleotide sequence ID" value="XM_009523374.1"/>
</dbReference>
<feature type="compositionally biased region" description="Basic residues" evidence="1">
    <location>
        <begin position="587"/>
        <end position="596"/>
    </location>
</feature>
<dbReference type="PANTHER" id="PTHR34415">
    <property type="entry name" value="INTEGRASE CATALYTIC DOMAIN-CONTAINING PROTEIN"/>
    <property type="match status" value="1"/>
</dbReference>
<dbReference type="EMBL" id="JH159152">
    <property type="protein sequence ID" value="EGZ26381.1"/>
    <property type="molecule type" value="Genomic_DNA"/>
</dbReference>
<dbReference type="OMA" id="KEPNDEP"/>
<feature type="domain" description="DUF7869" evidence="2">
    <location>
        <begin position="409"/>
        <end position="448"/>
    </location>
</feature>
<proteinExistence type="predicted"/>
<accession>G4Z0S5</accession>
<feature type="compositionally biased region" description="Acidic residues" evidence="1">
    <location>
        <begin position="78"/>
        <end position="105"/>
    </location>
</feature>
<evidence type="ECO:0000259" key="2">
    <source>
        <dbReference type="Pfam" id="PF25273"/>
    </source>
</evidence>
<evidence type="ECO:0000313" key="4">
    <source>
        <dbReference type="Proteomes" id="UP000002640"/>
    </source>
</evidence>
<name>G4Z0S5_PHYSP</name>
<feature type="region of interest" description="Disordered" evidence="1">
    <location>
        <begin position="1"/>
        <end position="38"/>
    </location>
</feature>
<sequence>MQTQKPAASPPPPPPLAGATPPAPSQGEAGEQQRPVTMPTVLLLSAAAVTEPVTLRVKTMIGGGSADPEPSPSRELDDSGDDDFSQTSSGDDDDEEATEESEEDLSNFLFDTDLNAQVTEIIQWDPCENRCVHGRAKELESLLCSLPQMSKPEKNTSLYTLLAVLMQVPVDRKRGSGNRERFNYYLPFVGQVCRPIFARCYGVVLMTLQRYKRRIRDGNMAMKDHGNKFNKNASQVDVVWLVKWFTSFAEEVGEVVPVCVRMQKKIDGSVQKYYSSDKYTLLLAHFTWEAIWDEMHKFVESELRVCDVCAIYHGMRGGVTADKTEALSRHTESARLMRLEYKCDKTFCSSGHAVIGMDYSQNLTIPTNDGVQTNYIYDESTSSKGSDQLNSMLAHFIETKLVPSGKTKLTEYSDNCSGQNKNNYVIKLLLTLVDMGIFEHVDFKFFHVIDAVNAAAANSVTVHVPWGSKLFKSCKPVLTELYKWLHRMQQYQIFSIDGSKPGVVACKKGPNSDAEEQDLRRNIDGILTAKEKVARIMTYHIEILPPHLSMPRKKKQMYKSIRPYVPDEFQNDPLYAKPSEDEGAAAKTKKQARLTHRAAMAAAAKKNQEGRGMAAQKKRAAPSKKAFANSKKRKSSATPEADDE</sequence>
<evidence type="ECO:0000313" key="3">
    <source>
        <dbReference type="EMBL" id="EGZ26381.1"/>
    </source>
</evidence>
<gene>
    <name evidence="3" type="ORF">PHYSODRAFT_327292</name>
</gene>
<organism evidence="3 4">
    <name type="scientific">Phytophthora sojae (strain P6497)</name>
    <name type="common">Soybean stem and root rot agent</name>
    <name type="synonym">Phytophthora megasperma f. sp. glycines</name>
    <dbReference type="NCBI Taxonomy" id="1094619"/>
    <lineage>
        <taxon>Eukaryota</taxon>
        <taxon>Sar</taxon>
        <taxon>Stramenopiles</taxon>
        <taxon>Oomycota</taxon>
        <taxon>Peronosporomycetes</taxon>
        <taxon>Peronosporales</taxon>
        <taxon>Peronosporaceae</taxon>
        <taxon>Phytophthora</taxon>
    </lineage>
</organism>
<protein>
    <recommendedName>
        <fullName evidence="2">DUF7869 domain-containing protein</fullName>
    </recommendedName>
</protein>
<feature type="compositionally biased region" description="Pro residues" evidence="1">
    <location>
        <begin position="8"/>
        <end position="24"/>
    </location>
</feature>
<evidence type="ECO:0000256" key="1">
    <source>
        <dbReference type="SAM" id="MobiDB-lite"/>
    </source>
</evidence>
<reference evidence="3 4" key="1">
    <citation type="journal article" date="2006" name="Science">
        <title>Phytophthora genome sequences uncover evolutionary origins and mechanisms of pathogenesis.</title>
        <authorList>
            <person name="Tyler B.M."/>
            <person name="Tripathy S."/>
            <person name="Zhang X."/>
            <person name="Dehal P."/>
            <person name="Jiang R.H."/>
            <person name="Aerts A."/>
            <person name="Arredondo F.D."/>
            <person name="Baxter L."/>
            <person name="Bensasson D."/>
            <person name="Beynon J.L."/>
            <person name="Chapman J."/>
            <person name="Damasceno C.M."/>
            <person name="Dorrance A.E."/>
            <person name="Dou D."/>
            <person name="Dickerman A.W."/>
            <person name="Dubchak I.L."/>
            <person name="Garbelotto M."/>
            <person name="Gijzen M."/>
            <person name="Gordon S.G."/>
            <person name="Govers F."/>
            <person name="Grunwald N.J."/>
            <person name="Huang W."/>
            <person name="Ivors K.L."/>
            <person name="Jones R.W."/>
            <person name="Kamoun S."/>
            <person name="Krampis K."/>
            <person name="Lamour K.H."/>
            <person name="Lee M.K."/>
            <person name="McDonald W.H."/>
            <person name="Medina M."/>
            <person name="Meijer H.J."/>
            <person name="Nordberg E.K."/>
            <person name="Maclean D.J."/>
            <person name="Ospina-Giraldo M.D."/>
            <person name="Morris P.F."/>
            <person name="Phuntumart V."/>
            <person name="Putnam N.H."/>
            <person name="Rash S."/>
            <person name="Rose J.K."/>
            <person name="Sakihama Y."/>
            <person name="Salamov A.A."/>
            <person name="Savidor A."/>
            <person name="Scheuring C.F."/>
            <person name="Smith B.M."/>
            <person name="Sobral B.W."/>
            <person name="Terry A."/>
            <person name="Torto-Alalibo T.A."/>
            <person name="Win J."/>
            <person name="Xu Z."/>
            <person name="Zhang H."/>
            <person name="Grigoriev I.V."/>
            <person name="Rokhsar D.S."/>
            <person name="Boore J.L."/>
        </authorList>
    </citation>
    <scope>NUCLEOTIDE SEQUENCE [LARGE SCALE GENOMIC DNA]</scope>
    <source>
        <strain evidence="3 4">P6497</strain>
    </source>
</reference>
<dbReference type="Pfam" id="PF25273">
    <property type="entry name" value="DUF7869"/>
    <property type="match status" value="1"/>
</dbReference>
<dbReference type="InParanoid" id="G4Z0S5"/>
<keyword evidence="4" id="KW-1185">Reference proteome</keyword>